<feature type="transmembrane region" description="Helical" evidence="1">
    <location>
        <begin position="6"/>
        <end position="25"/>
    </location>
</feature>
<sequence length="239" mass="26352">MQDKRAVQVAVIIVVTLVIVLVLYFTSTPSKDNFRPAPPKTSVTAEVPAIESRPPAVDINRSWPTPIAALARRAMSYEVLSSKIDTEAGRPQLRVVITSTYANSYEQYLGTAIKVARTMAINRDATVVHVILEPNKDLTGKGYQLADVVLYTDGKGDDGKSFNGVYWQASAVQVPYSPQQLQVASLWFQHLHEYQTANGKVDEAALTRYIAAQLHIPELAVQLPQPKRIPLKADNQLAD</sequence>
<organism evidence="3 4">
    <name type="scientific">Shewanella dokdonensis</name>
    <dbReference type="NCBI Taxonomy" id="712036"/>
    <lineage>
        <taxon>Bacteria</taxon>
        <taxon>Pseudomonadati</taxon>
        <taxon>Pseudomonadota</taxon>
        <taxon>Gammaproteobacteria</taxon>
        <taxon>Alteromonadales</taxon>
        <taxon>Shewanellaceae</taxon>
        <taxon>Shewanella</taxon>
    </lineage>
</organism>
<accession>A0ABX8DD49</accession>
<evidence type="ECO:0000256" key="1">
    <source>
        <dbReference type="SAM" id="Phobius"/>
    </source>
</evidence>
<dbReference type="EMBL" id="CP074572">
    <property type="protein sequence ID" value="QVK22161.1"/>
    <property type="molecule type" value="Genomic_DNA"/>
</dbReference>
<keyword evidence="4" id="KW-1185">Reference proteome</keyword>
<dbReference type="Proteomes" id="UP000676428">
    <property type="component" value="Chromosome"/>
</dbReference>
<protein>
    <recommendedName>
        <fullName evidence="2">DUF4875 domain-containing protein</fullName>
    </recommendedName>
</protein>
<name>A0ABX8DD49_9GAMM</name>
<gene>
    <name evidence="3" type="ORF">KHX94_12030</name>
</gene>
<dbReference type="RefSeq" id="WP_213680818.1">
    <property type="nucleotide sequence ID" value="NZ_CP074572.1"/>
</dbReference>
<evidence type="ECO:0000313" key="3">
    <source>
        <dbReference type="EMBL" id="QVK22161.1"/>
    </source>
</evidence>
<evidence type="ECO:0000313" key="4">
    <source>
        <dbReference type="Proteomes" id="UP000676428"/>
    </source>
</evidence>
<keyword evidence="1" id="KW-0472">Membrane</keyword>
<reference evidence="3 4" key="1">
    <citation type="journal article" date="2012" name="Int. J. Syst. Evol. Microbiol.">
        <title>Shewanella dokdonensis sp. nov., isolated from seawater.</title>
        <authorList>
            <person name="Sung H.R."/>
            <person name="Yoon J.H."/>
            <person name="Ghim S.Y."/>
        </authorList>
    </citation>
    <scope>NUCLEOTIDE SEQUENCE [LARGE SCALE GENOMIC DNA]</scope>
    <source>
        <strain evidence="3 4">DSM 23626</strain>
    </source>
</reference>
<feature type="domain" description="DUF4875" evidence="2">
    <location>
        <begin position="73"/>
        <end position="225"/>
    </location>
</feature>
<keyword evidence="1" id="KW-1133">Transmembrane helix</keyword>
<keyword evidence="1" id="KW-0812">Transmembrane</keyword>
<dbReference type="Pfam" id="PF16175">
    <property type="entry name" value="DUF4875"/>
    <property type="match status" value="1"/>
</dbReference>
<dbReference type="Gene3D" id="6.10.20.130">
    <property type="match status" value="1"/>
</dbReference>
<dbReference type="InterPro" id="IPR032383">
    <property type="entry name" value="DUF4875"/>
</dbReference>
<dbReference type="Gene3D" id="3.10.310.90">
    <property type="match status" value="1"/>
</dbReference>
<evidence type="ECO:0000259" key="2">
    <source>
        <dbReference type="Pfam" id="PF16175"/>
    </source>
</evidence>
<proteinExistence type="predicted"/>